<dbReference type="EMBL" id="RQZI01000007">
    <property type="protein sequence ID" value="RRC91753.1"/>
    <property type="molecule type" value="Genomic_DNA"/>
</dbReference>
<proteinExistence type="predicted"/>
<protein>
    <submittedName>
        <fullName evidence="1">Uncharacterized protein</fullName>
    </submittedName>
</protein>
<dbReference type="AlphaFoldDB" id="A0A3P1S3L1"/>
<evidence type="ECO:0000313" key="2">
    <source>
        <dbReference type="Proteomes" id="UP000277597"/>
    </source>
</evidence>
<sequence>MTKEIKIRNVSDDIHSQLKSICQKYQYTSLNQFMLDQLQAIVINDGLNLYQNHFAQTLSELKMQQAQILENQKLIEIRQIGLDSKQEVIQNLTVDWLQFIDDVDALAAERKSGRK</sequence>
<dbReference type="RefSeq" id="WP_124765408.1">
    <property type="nucleotide sequence ID" value="NZ_RQZI01000007.1"/>
</dbReference>
<accession>A0A3P1S3L1</accession>
<evidence type="ECO:0000313" key="1">
    <source>
        <dbReference type="EMBL" id="RRC91753.1"/>
    </source>
</evidence>
<comment type="caution">
    <text evidence="1">The sequence shown here is derived from an EMBL/GenBank/DDBJ whole genome shotgun (WGS) entry which is preliminary data.</text>
</comment>
<name>A0A3P1S3L1_STRSA</name>
<dbReference type="Proteomes" id="UP000277597">
    <property type="component" value="Unassembled WGS sequence"/>
</dbReference>
<gene>
    <name evidence="1" type="ORF">EII39_07125</name>
</gene>
<organism evidence="1 2">
    <name type="scientific">Streptococcus sanguinis</name>
    <dbReference type="NCBI Taxonomy" id="1305"/>
    <lineage>
        <taxon>Bacteria</taxon>
        <taxon>Bacillati</taxon>
        <taxon>Bacillota</taxon>
        <taxon>Bacilli</taxon>
        <taxon>Lactobacillales</taxon>
        <taxon>Streptococcaceae</taxon>
        <taxon>Streptococcus</taxon>
    </lineage>
</organism>
<reference evidence="1 2" key="1">
    <citation type="submission" date="2018-11" db="EMBL/GenBank/DDBJ databases">
        <title>Genomes From Bacteria Associated with the Canine Oral Cavity: a Test Case for Automated Genome-Based Taxonomic Assignment.</title>
        <authorList>
            <person name="Coil D.A."/>
            <person name="Jospin G."/>
            <person name="Darling A.E."/>
            <person name="Wallis C."/>
            <person name="Davis I.J."/>
            <person name="Harris S."/>
            <person name="Eisen J.A."/>
            <person name="Holcombe L.J."/>
            <person name="O'Flynn C."/>
        </authorList>
    </citation>
    <scope>NUCLEOTIDE SEQUENCE [LARGE SCALE GENOMIC DNA]</scope>
    <source>
        <strain evidence="1 2">OH953</strain>
    </source>
</reference>